<dbReference type="AlphaFoldDB" id="A0A2S8SQ19"/>
<dbReference type="Proteomes" id="UP000237684">
    <property type="component" value="Unassembled WGS sequence"/>
</dbReference>
<dbReference type="EMBL" id="NIGF01000020">
    <property type="protein sequence ID" value="PQV62859.1"/>
    <property type="molecule type" value="Genomic_DNA"/>
</dbReference>
<dbReference type="InParanoid" id="A0A2S8SQ19"/>
<name>A0A2S8SQ19_9BACT</name>
<organism evidence="2 3">
    <name type="scientific">Abditibacterium utsteinense</name>
    <dbReference type="NCBI Taxonomy" id="1960156"/>
    <lineage>
        <taxon>Bacteria</taxon>
        <taxon>Pseudomonadati</taxon>
        <taxon>Abditibacteriota</taxon>
        <taxon>Abditibacteriia</taxon>
        <taxon>Abditibacteriales</taxon>
        <taxon>Abditibacteriaceae</taxon>
        <taxon>Abditibacterium</taxon>
    </lineage>
</organism>
<feature type="region of interest" description="Disordered" evidence="1">
    <location>
        <begin position="272"/>
        <end position="294"/>
    </location>
</feature>
<comment type="caution">
    <text evidence="2">The sequence shown here is derived from an EMBL/GenBank/DDBJ whole genome shotgun (WGS) entry which is preliminary data.</text>
</comment>
<evidence type="ECO:0000313" key="2">
    <source>
        <dbReference type="EMBL" id="PQV62859.1"/>
    </source>
</evidence>
<gene>
    <name evidence="2" type="ORF">B1R32_12032</name>
</gene>
<evidence type="ECO:0000256" key="1">
    <source>
        <dbReference type="SAM" id="MobiDB-lite"/>
    </source>
</evidence>
<protein>
    <submittedName>
        <fullName evidence="2">Uncharacterized protein</fullName>
    </submittedName>
</protein>
<proteinExistence type="predicted"/>
<accession>A0A2S8SQ19</accession>
<reference evidence="2 3" key="1">
    <citation type="journal article" date="2018" name="Syst. Appl. Microbiol.">
        <title>Abditibacterium utsteinense sp. nov., the first cultivated member of candidate phylum FBP, isolated from ice-free Antarctic soil samples.</title>
        <authorList>
            <person name="Tahon G."/>
            <person name="Tytgat B."/>
            <person name="Lebbe L."/>
            <person name="Carlier A."/>
            <person name="Willems A."/>
        </authorList>
    </citation>
    <scope>NUCLEOTIDE SEQUENCE [LARGE SCALE GENOMIC DNA]</scope>
    <source>
        <strain evidence="2 3">LMG 29911</strain>
    </source>
</reference>
<sequence>MKRSVNRLFDSQHPRRSCGRTLGLFLLVLPISGIAFQLSSVQAQPVPIAPAKKSPKPLSPEQKMVTDQVMAIARLENLCQSRIDLKLTNATLEDVTARVKQALPGQAVAIEVRGASPVRVGFELKEVGAGEVLQTVATLAGCKLFLLSGGLLIAPPSQLTGAESLEVKQKKGGEWAANVLTGERGWSNQSRAEKLLALAIAQEITGSDAKPQPAIVQKTNFGSFSPDSQAMLQQMATWTRESHRSILPDAPPFRLSADSPITVDTSDPKSIGITLSGGPSDPGVGKISTSINMQ</sequence>
<keyword evidence="3" id="KW-1185">Reference proteome</keyword>
<evidence type="ECO:0000313" key="3">
    <source>
        <dbReference type="Proteomes" id="UP000237684"/>
    </source>
</evidence>